<dbReference type="VEuPathDB" id="VectorBase:AALB001521"/>
<evidence type="ECO:0000313" key="2">
    <source>
        <dbReference type="EnsemblMetazoa" id="AALB001521-PA"/>
    </source>
</evidence>
<dbReference type="AlphaFoldDB" id="A0A182F4Y0"/>
<dbReference type="Proteomes" id="UP000069272">
    <property type="component" value="Chromosome 2L"/>
</dbReference>
<feature type="domain" description="DUF4795" evidence="1">
    <location>
        <begin position="134"/>
        <end position="278"/>
    </location>
</feature>
<dbReference type="EnsemblMetazoa" id="AALB001521-RA">
    <property type="protein sequence ID" value="AALB001521-PA"/>
    <property type="gene ID" value="AALB001521"/>
</dbReference>
<dbReference type="InterPro" id="IPR032013">
    <property type="entry name" value="DUF4795"/>
</dbReference>
<evidence type="ECO:0000259" key="1">
    <source>
        <dbReference type="Pfam" id="PF16043"/>
    </source>
</evidence>
<proteinExistence type="predicted"/>
<sequence length="298" mass="34355">MAEASDPATINEILKQLKEQLGAAFVSPSGSRIVNIFELENLLSTLINLHERYAACNVADCLAMLEGCKNHLELLREEIVSLKTRCQAQHEQSLQFASSLDRMVERFAGHDPKLSKLETDTHCLGMLISDYEVEFEKIKKHVERQDGKLREIEWTFQRMDRERDSAKGELRGFTEQLNDLAAVKADKVYVQMELNLRALITDMERRVPFDQHNATIHDMSRTLTQLQEQFNEVDENLKTIQYQLLKSLSDKASALDLNEIRRQLAGLSCRWQKMEKSMLIPSGQSVKTNPIEMREQIY</sequence>
<keyword evidence="3" id="KW-1185">Reference proteome</keyword>
<evidence type="ECO:0000313" key="3">
    <source>
        <dbReference type="Proteomes" id="UP000069272"/>
    </source>
</evidence>
<reference evidence="2 3" key="1">
    <citation type="journal article" date="2017" name="G3 (Bethesda)">
        <title>The Physical Genome Mapping of Anopheles albimanus Corrected Scaffold Misassemblies and Identified Interarm Rearrangements in Genus Anopheles.</title>
        <authorList>
            <person name="Artemov G.N."/>
            <person name="Peery A.N."/>
            <person name="Jiang X."/>
            <person name="Tu Z."/>
            <person name="Stegniy V.N."/>
            <person name="Sharakhova M.V."/>
            <person name="Sharakhov I.V."/>
        </authorList>
    </citation>
    <scope>NUCLEOTIDE SEQUENCE [LARGE SCALE GENOMIC DNA]</scope>
    <source>
        <strain evidence="2 3">ALBI9_A</strain>
    </source>
</reference>
<dbReference type="Pfam" id="PF16043">
    <property type="entry name" value="DUF4795"/>
    <property type="match status" value="1"/>
</dbReference>
<protein>
    <recommendedName>
        <fullName evidence="1">DUF4795 domain-containing protein</fullName>
    </recommendedName>
</protein>
<accession>A0A182F4Y0</accession>
<organism evidence="2 3">
    <name type="scientific">Anopheles albimanus</name>
    <name type="common">New world malaria mosquito</name>
    <dbReference type="NCBI Taxonomy" id="7167"/>
    <lineage>
        <taxon>Eukaryota</taxon>
        <taxon>Metazoa</taxon>
        <taxon>Ecdysozoa</taxon>
        <taxon>Arthropoda</taxon>
        <taxon>Hexapoda</taxon>
        <taxon>Insecta</taxon>
        <taxon>Pterygota</taxon>
        <taxon>Neoptera</taxon>
        <taxon>Endopterygota</taxon>
        <taxon>Diptera</taxon>
        <taxon>Nematocera</taxon>
        <taxon>Culicoidea</taxon>
        <taxon>Culicidae</taxon>
        <taxon>Anophelinae</taxon>
        <taxon>Anopheles</taxon>
    </lineage>
</organism>
<name>A0A182F4Y0_ANOAL</name>
<reference evidence="2" key="2">
    <citation type="submission" date="2022-08" db="UniProtKB">
        <authorList>
            <consortium name="EnsemblMetazoa"/>
        </authorList>
    </citation>
    <scope>IDENTIFICATION</scope>
    <source>
        <strain evidence="2">STECLA/ALBI9_A</strain>
    </source>
</reference>